<reference evidence="2 3" key="1">
    <citation type="journal article" date="2012" name="J. Bacteriol.">
        <title>De Novo Genome Project of Cupriavidus basilensis OR16.</title>
        <authorList>
            <person name="Cserhati M."/>
            <person name="Kriszt B."/>
            <person name="Szoboszlay S."/>
            <person name="Toth A."/>
            <person name="Szabo I."/>
            <person name="Tancsics A."/>
            <person name="Nagy I."/>
            <person name="Horvath B."/>
            <person name="Nagy I."/>
            <person name="Kukolya J."/>
        </authorList>
    </citation>
    <scope>NUCLEOTIDE SEQUENCE [LARGE SCALE GENOMIC DNA]</scope>
    <source>
        <strain evidence="2 3">OR16</strain>
    </source>
</reference>
<evidence type="ECO:0000313" key="2">
    <source>
        <dbReference type="EMBL" id="EHP40473.1"/>
    </source>
</evidence>
<keyword evidence="1" id="KW-0812">Transmembrane</keyword>
<feature type="transmembrane region" description="Helical" evidence="1">
    <location>
        <begin position="353"/>
        <end position="374"/>
    </location>
</feature>
<dbReference type="PANTHER" id="PTHR34219:SF3">
    <property type="entry name" value="BLL7967 PROTEIN"/>
    <property type="match status" value="1"/>
</dbReference>
<dbReference type="EMBL" id="AHJE01000065">
    <property type="protein sequence ID" value="EHP40473.1"/>
    <property type="molecule type" value="Genomic_DNA"/>
</dbReference>
<accession>H1SAK0</accession>
<protein>
    <submittedName>
        <fullName evidence="2">PepSY-associated TM helix family protein</fullName>
    </submittedName>
</protein>
<keyword evidence="1" id="KW-1133">Transmembrane helix</keyword>
<dbReference type="InterPro" id="IPR005625">
    <property type="entry name" value="PepSY-ass_TM"/>
</dbReference>
<organism evidence="2 3">
    <name type="scientific">Cupriavidus basilensis OR16</name>
    <dbReference type="NCBI Taxonomy" id="1127483"/>
    <lineage>
        <taxon>Bacteria</taxon>
        <taxon>Pseudomonadati</taxon>
        <taxon>Pseudomonadota</taxon>
        <taxon>Betaproteobacteria</taxon>
        <taxon>Burkholderiales</taxon>
        <taxon>Burkholderiaceae</taxon>
        <taxon>Cupriavidus</taxon>
    </lineage>
</organism>
<proteinExistence type="predicted"/>
<keyword evidence="1" id="KW-0472">Membrane</keyword>
<dbReference type="PANTHER" id="PTHR34219">
    <property type="entry name" value="IRON-REGULATED INNER MEMBRANE PROTEIN-RELATED"/>
    <property type="match status" value="1"/>
</dbReference>
<gene>
    <name evidence="2" type="ORF">OR16_25713</name>
</gene>
<dbReference type="AlphaFoldDB" id="H1SAK0"/>
<feature type="transmembrane region" description="Helical" evidence="1">
    <location>
        <begin position="15"/>
        <end position="37"/>
    </location>
</feature>
<evidence type="ECO:0000313" key="3">
    <source>
        <dbReference type="Proteomes" id="UP000005808"/>
    </source>
</evidence>
<feature type="transmembrane region" description="Helical" evidence="1">
    <location>
        <begin position="208"/>
        <end position="226"/>
    </location>
</feature>
<name>H1SAK0_9BURK</name>
<dbReference type="Pfam" id="PF03929">
    <property type="entry name" value="PepSY_TM"/>
    <property type="match status" value="1"/>
</dbReference>
<feature type="transmembrane region" description="Helical" evidence="1">
    <location>
        <begin position="157"/>
        <end position="177"/>
    </location>
</feature>
<sequence length="502" mass="55057">MVTGRLRVVFVKIHLYIGLWLGLLFVMLGLTGTVIAWRDELDALLNPALLTASAEVSMPVAPATVQAVTDRLQADPHYGRPTLLMLPSAPHEVFIAWYPLKGTPNAGRSRQVMVDPATLTVKGERVWGEPGLSRPLLLPTLFQLHHYLLSGETGRTILGITGMLLLILVIGGVVLWWPKLKPRAVLNAFRVSHGGSWSRFNYSLHRTAGIFAAPVLATMAFSGWYLDLPKWVTPIVASVMTVSPPGKPASAAAPAGTPLLGVAQAVSTAQALHPAALATRVSFPRKAGDPFEVRLRQPGEVRQGSGATRLWLDAHTGKRLGVRDPMDAPAGDTFLNWMYPLHTGEAFGLAGRAFISVFGVVPLMFAVTGVLIWWKRRPGHRRHVVRTMERAKGVKAEVVREEVVEIRPWHTLTARFASRLGDFRLGRESRLRRIVLVARCEFAHMGDIFRPGASRPRSRQISRLSMSRVAPSFAAVRMTSGSPATYSSRVGACRSTRLRMAM</sequence>
<evidence type="ECO:0000256" key="1">
    <source>
        <dbReference type="SAM" id="Phobius"/>
    </source>
</evidence>
<dbReference type="Proteomes" id="UP000005808">
    <property type="component" value="Unassembled WGS sequence"/>
</dbReference>
<comment type="caution">
    <text evidence="2">The sequence shown here is derived from an EMBL/GenBank/DDBJ whole genome shotgun (WGS) entry which is preliminary data.</text>
</comment>